<dbReference type="EMBL" id="MHWB01000001">
    <property type="protein sequence ID" value="OHB02798.1"/>
    <property type="molecule type" value="Genomic_DNA"/>
</dbReference>
<dbReference type="Proteomes" id="UP000177707">
    <property type="component" value="Unassembled WGS sequence"/>
</dbReference>
<dbReference type="SUPFAM" id="SSF51395">
    <property type="entry name" value="FMN-linked oxidoreductases"/>
    <property type="match status" value="1"/>
</dbReference>
<dbReference type="STRING" id="1802758.A3A96_01510"/>
<proteinExistence type="predicted"/>
<evidence type="ECO:0000313" key="1">
    <source>
        <dbReference type="EMBL" id="OHB02798.1"/>
    </source>
</evidence>
<reference evidence="1 2" key="1">
    <citation type="journal article" date="2016" name="Nat. Commun.">
        <title>Thousands of microbial genomes shed light on interconnected biogeochemical processes in an aquifer system.</title>
        <authorList>
            <person name="Anantharaman K."/>
            <person name="Brown C.T."/>
            <person name="Hug L.A."/>
            <person name="Sharon I."/>
            <person name="Castelle C.J."/>
            <person name="Probst A.J."/>
            <person name="Thomas B.C."/>
            <person name="Singh A."/>
            <person name="Wilkins M.J."/>
            <person name="Karaoz U."/>
            <person name="Brodie E.L."/>
            <person name="Williams K.H."/>
            <person name="Hubbard S.S."/>
            <person name="Banfield J.F."/>
        </authorList>
    </citation>
    <scope>NUCLEOTIDE SEQUENCE [LARGE SCALE GENOMIC DNA]</scope>
</reference>
<comment type="caution">
    <text evidence="1">The sequence shown here is derived from an EMBL/GenBank/DDBJ whole genome shotgun (WGS) entry which is preliminary data.</text>
</comment>
<organism evidence="1 2">
    <name type="scientific">Candidatus Zambryskibacteria bacterium RIFCSPLOWO2_01_FULL_39_39</name>
    <dbReference type="NCBI Taxonomy" id="1802758"/>
    <lineage>
        <taxon>Bacteria</taxon>
        <taxon>Candidatus Zambryskiibacteriota</taxon>
    </lineage>
</organism>
<evidence type="ECO:0000313" key="2">
    <source>
        <dbReference type="Proteomes" id="UP000177707"/>
    </source>
</evidence>
<dbReference type="InterPro" id="IPR013785">
    <property type="entry name" value="Aldolase_TIM"/>
</dbReference>
<sequence>MTDRLAKFGPIWGASGVQGFFGEGYPPHRYLKFFGLTFDGLTLTAKTTTAQSNKGNMPMEKDGITPQEFLPRCVYVSPRSWLYGSALNAVALSGPGINSLIEMGEWQKQTRPFFISIMAIGKTVQEKNLEMSTFQVYIASLLKWWPFLQDLLGVQINYSCPNTGENMEEMLQELVGQSQRDMNMLGMLGLPLVPKISVLFPVEYAQEIGNDRYCAGLTLSNTIPWDDLPKFGIDRRKIFGSDVSPLIKRGFKQPGGYSGKELLPHVAHYVRELRAAGFRKHINAGGGILGPSDIDVLYDSGANSFSLGSIAFLRCWRMRATIARAYKLCAR</sequence>
<evidence type="ECO:0008006" key="3">
    <source>
        <dbReference type="Google" id="ProtNLM"/>
    </source>
</evidence>
<name>A0A1G2TZR5_9BACT</name>
<dbReference type="AlphaFoldDB" id="A0A1G2TZR5"/>
<dbReference type="Gene3D" id="3.20.20.70">
    <property type="entry name" value="Aldolase class I"/>
    <property type="match status" value="1"/>
</dbReference>
<accession>A0A1G2TZR5</accession>
<gene>
    <name evidence="1" type="ORF">A3A96_01510</name>
</gene>
<protein>
    <recommendedName>
        <fullName evidence="3">Dihydroorotate dehydrogenase domain-containing protein</fullName>
    </recommendedName>
</protein>